<dbReference type="Proteomes" id="UP000722125">
    <property type="component" value="Unassembled WGS sequence"/>
</dbReference>
<dbReference type="InterPro" id="IPR036291">
    <property type="entry name" value="NAD(P)-bd_dom_sf"/>
</dbReference>
<protein>
    <submittedName>
        <fullName evidence="2">NAD-dependent epimerase/dehydratase family protein</fullName>
    </submittedName>
</protein>
<accession>A0ABS5TZ37</accession>
<evidence type="ECO:0000313" key="2">
    <source>
        <dbReference type="EMBL" id="MBT0994418.1"/>
    </source>
</evidence>
<dbReference type="Pfam" id="PF01370">
    <property type="entry name" value="Epimerase"/>
    <property type="match status" value="1"/>
</dbReference>
<dbReference type="EMBL" id="JAHBOH010000001">
    <property type="protein sequence ID" value="MBT0994418.1"/>
    <property type="molecule type" value="Genomic_DNA"/>
</dbReference>
<feature type="domain" description="NAD-dependent epimerase/dehydratase" evidence="1">
    <location>
        <begin position="8"/>
        <end position="216"/>
    </location>
</feature>
<dbReference type="PANTHER" id="PTHR43245:SF52">
    <property type="entry name" value="NAD-DEPENDENT EPIMERASE_DEHYDRATASE"/>
    <property type="match status" value="1"/>
</dbReference>
<reference evidence="2 3" key="1">
    <citation type="submission" date="2021-05" db="EMBL/GenBank/DDBJ databases">
        <title>Description of Cellulomonas sp. DKR-3 sp. nov.</title>
        <authorList>
            <person name="Dahal R.H."/>
            <person name="Chaudhary D.K."/>
        </authorList>
    </citation>
    <scope>NUCLEOTIDE SEQUENCE [LARGE SCALE GENOMIC DNA]</scope>
    <source>
        <strain evidence="2 3">DKR-3</strain>
    </source>
</reference>
<sequence>MNRHVVIGKGPVGTSLARLLGEAGHEVVVVSRTGASGGTRPAQRGPFTHVAADAADPAALAAVVHGAAALYQCANPRYDRWPALWPALHGAAMEAASAAGAVLVVAGNLYGYGEGSGVMREDTPLLTEESKGRVRATMWQQAVERGRADGLRVVEVRASDYLGPYATGDAHAGARLLEPVLRGGVLRPVGDPDQPHSWTYLPDYVAALAAAAVTPAAWGRPVLAPTGAPLTYRQLAERLAARAGRPVPRIAPVPRPVLGLAGLVIGQLREVNRMRYQFDAPFVVDSSASERLLGLTPTPWDRVVDETVAWWSERAATSAPA</sequence>
<comment type="caution">
    <text evidence="2">The sequence shown here is derived from an EMBL/GenBank/DDBJ whole genome shotgun (WGS) entry which is preliminary data.</text>
</comment>
<dbReference type="InterPro" id="IPR001509">
    <property type="entry name" value="Epimerase_deHydtase"/>
</dbReference>
<dbReference type="PANTHER" id="PTHR43245">
    <property type="entry name" value="BIFUNCTIONAL POLYMYXIN RESISTANCE PROTEIN ARNA"/>
    <property type="match status" value="1"/>
</dbReference>
<name>A0ABS5TZ37_9CELL</name>
<keyword evidence="3" id="KW-1185">Reference proteome</keyword>
<dbReference type="SUPFAM" id="SSF51735">
    <property type="entry name" value="NAD(P)-binding Rossmann-fold domains"/>
    <property type="match status" value="1"/>
</dbReference>
<dbReference type="Gene3D" id="3.40.50.720">
    <property type="entry name" value="NAD(P)-binding Rossmann-like Domain"/>
    <property type="match status" value="1"/>
</dbReference>
<dbReference type="RefSeq" id="WP_214349458.1">
    <property type="nucleotide sequence ID" value="NZ_JAHBOH010000001.1"/>
</dbReference>
<proteinExistence type="predicted"/>
<organism evidence="2 3">
    <name type="scientific">Cellulomonas fulva</name>
    <dbReference type="NCBI Taxonomy" id="2835530"/>
    <lineage>
        <taxon>Bacteria</taxon>
        <taxon>Bacillati</taxon>
        <taxon>Actinomycetota</taxon>
        <taxon>Actinomycetes</taxon>
        <taxon>Micrococcales</taxon>
        <taxon>Cellulomonadaceae</taxon>
        <taxon>Cellulomonas</taxon>
    </lineage>
</organism>
<gene>
    <name evidence="2" type="ORF">KIN34_08980</name>
</gene>
<dbReference type="InterPro" id="IPR050177">
    <property type="entry name" value="Lipid_A_modif_metabolic_enz"/>
</dbReference>
<evidence type="ECO:0000259" key="1">
    <source>
        <dbReference type="Pfam" id="PF01370"/>
    </source>
</evidence>
<evidence type="ECO:0000313" key="3">
    <source>
        <dbReference type="Proteomes" id="UP000722125"/>
    </source>
</evidence>